<organism evidence="13 14">
    <name type="scientific">Candidatus Thermoflexus japonica</name>
    <dbReference type="NCBI Taxonomy" id="2035417"/>
    <lineage>
        <taxon>Bacteria</taxon>
        <taxon>Bacillati</taxon>
        <taxon>Chloroflexota</taxon>
        <taxon>Thermoflexia</taxon>
        <taxon>Thermoflexales</taxon>
        <taxon>Thermoflexaceae</taxon>
        <taxon>Thermoflexus</taxon>
    </lineage>
</organism>
<keyword evidence="6 13" id="KW-0548">Nucleotidyltransferase</keyword>
<comment type="cofactor">
    <cofactor evidence="1">
        <name>Mg(2+)</name>
        <dbReference type="ChEBI" id="CHEBI:18420"/>
    </cofactor>
</comment>
<dbReference type="GO" id="GO:0046872">
    <property type="term" value="F:metal ion binding"/>
    <property type="evidence" value="ECO:0007669"/>
    <property type="project" value="UniProtKB-KW"/>
</dbReference>
<protein>
    <submittedName>
        <fullName evidence="13">CCA-adding enzyme</fullName>
        <ecNumber evidence="13">2.7.7.72</ecNumber>
    </submittedName>
</protein>
<sequence length="499" mass="56512">MSRALLEQLKRLLEESPYEARVVGGAVRDRLIGREPNDFDVVVVGPALHLARALADRIGGFFYILDARREFGRVVWRSPEGRRFYVDLTRRDGASWEEDLQRRDFTLNAMMVDLEAFLGAGPLVPFDPLGGLEDLRAGRLRLCAPDAFRQDPVRIIRAVRFEAEFGLRMTPEAEQALQEALPQLVRVAPERVREELVKILRIPPVVRSLRRMEALGILPEVLPEVANLRGVAQSPPHVWDVYEHTLRAVAAMEWLLGSRAESPEWQDLPPRWAEIEAAMAPWRERLAARWEEEVAIDHPRRVLLLLAALLHDIGKPATRTVELDGRVRFIGHERVGAEWAVYRLEALRFSNDEIEEVEVLVRHHMRPHGLARGRLTPRAIYRFFRDVGEQGVDLALLALADTLAVWGPTLTDAIWGPRLETARALWQAFFEAPERFVRPVPLLRGEDLLALGVPEGPQIGRILEAVREAQAAGEITTREEALALARRLIDEAGEPEPHG</sequence>
<name>A0A2H5Y3G2_9CHLR</name>
<dbReference type="SUPFAM" id="SSF81891">
    <property type="entry name" value="Poly A polymerase C-terminal region-like"/>
    <property type="match status" value="1"/>
</dbReference>
<evidence type="ECO:0000256" key="8">
    <source>
        <dbReference type="ARBA" id="ARBA00022741"/>
    </source>
</evidence>
<dbReference type="InterPro" id="IPR032828">
    <property type="entry name" value="PolyA_RNA-bd"/>
</dbReference>
<dbReference type="Pfam" id="PF12627">
    <property type="entry name" value="PolyA_pol_RNAbd"/>
    <property type="match status" value="1"/>
</dbReference>
<dbReference type="AlphaFoldDB" id="A0A2H5Y3G2"/>
<comment type="similarity">
    <text evidence="2 11">Belongs to the tRNA nucleotidyltransferase/poly(A) polymerase family.</text>
</comment>
<evidence type="ECO:0000256" key="5">
    <source>
        <dbReference type="ARBA" id="ARBA00022694"/>
    </source>
</evidence>
<accession>A0A2H5Y3G2</accession>
<dbReference type="CDD" id="cd05398">
    <property type="entry name" value="NT_ClassII-CCAase"/>
    <property type="match status" value="1"/>
</dbReference>
<dbReference type="SMART" id="SM00471">
    <property type="entry name" value="HDc"/>
    <property type="match status" value="1"/>
</dbReference>
<dbReference type="PROSITE" id="PS51831">
    <property type="entry name" value="HD"/>
    <property type="match status" value="1"/>
</dbReference>
<evidence type="ECO:0000313" key="13">
    <source>
        <dbReference type="EMBL" id="GBD07898.1"/>
    </source>
</evidence>
<evidence type="ECO:0000256" key="3">
    <source>
        <dbReference type="ARBA" id="ARBA00022555"/>
    </source>
</evidence>
<evidence type="ECO:0000259" key="12">
    <source>
        <dbReference type="PROSITE" id="PS51831"/>
    </source>
</evidence>
<dbReference type="InterPro" id="IPR006675">
    <property type="entry name" value="HDIG_dom"/>
</dbReference>
<evidence type="ECO:0000256" key="11">
    <source>
        <dbReference type="RuleBase" id="RU003953"/>
    </source>
</evidence>
<keyword evidence="10 11" id="KW-0694">RNA-binding</keyword>
<dbReference type="EC" id="2.7.7.72" evidence="13"/>
<gene>
    <name evidence="13" type="primary">cca_1</name>
    <name evidence="13" type="ORF">HRbin22_00124</name>
</gene>
<dbReference type="InterPro" id="IPR006674">
    <property type="entry name" value="HD_domain"/>
</dbReference>
<dbReference type="GO" id="GO:0000166">
    <property type="term" value="F:nucleotide binding"/>
    <property type="evidence" value="ECO:0007669"/>
    <property type="project" value="UniProtKB-KW"/>
</dbReference>
<dbReference type="Gene3D" id="1.10.3090.10">
    <property type="entry name" value="cca-adding enzyme, domain 2"/>
    <property type="match status" value="1"/>
</dbReference>
<dbReference type="GO" id="GO:0004810">
    <property type="term" value="F:CCA tRNA nucleotidyltransferase activity"/>
    <property type="evidence" value="ECO:0007669"/>
    <property type="project" value="UniProtKB-EC"/>
</dbReference>
<dbReference type="InterPro" id="IPR003607">
    <property type="entry name" value="HD/PDEase_dom"/>
</dbReference>
<evidence type="ECO:0000256" key="9">
    <source>
        <dbReference type="ARBA" id="ARBA00022842"/>
    </source>
</evidence>
<dbReference type="GO" id="GO:0000049">
    <property type="term" value="F:tRNA binding"/>
    <property type="evidence" value="ECO:0007669"/>
    <property type="project" value="UniProtKB-KW"/>
</dbReference>
<evidence type="ECO:0000256" key="2">
    <source>
        <dbReference type="ARBA" id="ARBA00007265"/>
    </source>
</evidence>
<keyword evidence="7" id="KW-0479">Metal-binding</keyword>
<proteinExistence type="inferred from homology"/>
<dbReference type="InterPro" id="IPR043519">
    <property type="entry name" value="NT_sf"/>
</dbReference>
<dbReference type="PANTHER" id="PTHR47545">
    <property type="entry name" value="MULTIFUNCTIONAL CCA PROTEIN"/>
    <property type="match status" value="1"/>
</dbReference>
<comment type="caution">
    <text evidence="13">The sequence shown here is derived from an EMBL/GenBank/DDBJ whole genome shotgun (WGS) entry which is preliminary data.</text>
</comment>
<keyword evidence="8" id="KW-0547">Nucleotide-binding</keyword>
<dbReference type="NCBIfam" id="TIGR00277">
    <property type="entry name" value="HDIG"/>
    <property type="match status" value="1"/>
</dbReference>
<evidence type="ECO:0000256" key="10">
    <source>
        <dbReference type="ARBA" id="ARBA00022884"/>
    </source>
</evidence>
<keyword evidence="3" id="KW-0820">tRNA-binding</keyword>
<evidence type="ECO:0000256" key="6">
    <source>
        <dbReference type="ARBA" id="ARBA00022695"/>
    </source>
</evidence>
<dbReference type="Proteomes" id="UP000236642">
    <property type="component" value="Unassembled WGS sequence"/>
</dbReference>
<dbReference type="Gene3D" id="3.30.460.10">
    <property type="entry name" value="Beta Polymerase, domain 2"/>
    <property type="match status" value="1"/>
</dbReference>
<evidence type="ECO:0000313" key="14">
    <source>
        <dbReference type="Proteomes" id="UP000236642"/>
    </source>
</evidence>
<dbReference type="SUPFAM" id="SSF81301">
    <property type="entry name" value="Nucleotidyltransferase"/>
    <property type="match status" value="1"/>
</dbReference>
<evidence type="ECO:0000256" key="1">
    <source>
        <dbReference type="ARBA" id="ARBA00001946"/>
    </source>
</evidence>
<evidence type="ECO:0000256" key="4">
    <source>
        <dbReference type="ARBA" id="ARBA00022679"/>
    </source>
</evidence>
<keyword evidence="9" id="KW-0460">Magnesium</keyword>
<keyword evidence="5" id="KW-0819">tRNA processing</keyword>
<dbReference type="EMBL" id="BEHY01000002">
    <property type="protein sequence ID" value="GBD07898.1"/>
    <property type="molecule type" value="Genomic_DNA"/>
</dbReference>
<dbReference type="InterPro" id="IPR050124">
    <property type="entry name" value="tRNA_CCA-adding_enzyme"/>
</dbReference>
<reference evidence="14" key="1">
    <citation type="submission" date="2017-09" db="EMBL/GenBank/DDBJ databases">
        <title>Metaegenomics of thermophilic ammonia-oxidizing enrichment culture.</title>
        <authorList>
            <person name="Kato S."/>
            <person name="Suzuki K."/>
        </authorList>
    </citation>
    <scope>NUCLEOTIDE SEQUENCE [LARGE SCALE GENOMIC DNA]</scope>
</reference>
<dbReference type="InterPro" id="IPR002646">
    <property type="entry name" value="PolA_pol_head_dom"/>
</dbReference>
<dbReference type="GO" id="GO:0008033">
    <property type="term" value="P:tRNA processing"/>
    <property type="evidence" value="ECO:0007669"/>
    <property type="project" value="UniProtKB-KW"/>
</dbReference>
<dbReference type="Pfam" id="PF01966">
    <property type="entry name" value="HD"/>
    <property type="match status" value="1"/>
</dbReference>
<dbReference type="Pfam" id="PF01743">
    <property type="entry name" value="PolyA_pol"/>
    <property type="match status" value="1"/>
</dbReference>
<dbReference type="PANTHER" id="PTHR47545:SF2">
    <property type="entry name" value="CC-ADDING TRNA NUCLEOTIDYLTRANSFERASE"/>
    <property type="match status" value="1"/>
</dbReference>
<keyword evidence="4 11" id="KW-0808">Transferase</keyword>
<evidence type="ECO:0000256" key="7">
    <source>
        <dbReference type="ARBA" id="ARBA00022723"/>
    </source>
</evidence>
<feature type="domain" description="HD" evidence="12">
    <location>
        <begin position="280"/>
        <end position="406"/>
    </location>
</feature>